<dbReference type="OrthoDB" id="9795618at2"/>
<protein>
    <submittedName>
        <fullName evidence="2">Glyoxalase/bleomycin resistance protein/dioxygenase</fullName>
    </submittedName>
</protein>
<dbReference type="Proteomes" id="UP000000263">
    <property type="component" value="Chromosome"/>
</dbReference>
<accession>A7NGP1</accession>
<keyword evidence="2" id="KW-0223">Dioxygenase</keyword>
<dbReference type="Gene3D" id="3.10.180.10">
    <property type="entry name" value="2,3-Dihydroxybiphenyl 1,2-Dioxygenase, domain 1"/>
    <property type="match status" value="1"/>
</dbReference>
<dbReference type="eggNOG" id="COG0346">
    <property type="taxonomic scope" value="Bacteria"/>
</dbReference>
<sequence length="132" mass="14485">MQLEHVALNVADPDAMAQWYVTHLGMQIVRHIPTPNATYFLSDSVRRSVIEIYRNPAAPVPDYASLSPLALHLAFSTSDMEGDIARLVAAGATHVSPIDTTPSGDRLTFLRDPWQVALQLAQRSTPLLEPTP</sequence>
<dbReference type="CDD" id="cd06587">
    <property type="entry name" value="VOC"/>
    <property type="match status" value="1"/>
</dbReference>
<feature type="domain" description="VOC" evidence="1">
    <location>
        <begin position="2"/>
        <end position="123"/>
    </location>
</feature>
<dbReference type="KEGG" id="rca:Rcas_0504"/>
<organism evidence="2 3">
    <name type="scientific">Roseiflexus castenholzii (strain DSM 13941 / HLO8)</name>
    <dbReference type="NCBI Taxonomy" id="383372"/>
    <lineage>
        <taxon>Bacteria</taxon>
        <taxon>Bacillati</taxon>
        <taxon>Chloroflexota</taxon>
        <taxon>Chloroflexia</taxon>
        <taxon>Chloroflexales</taxon>
        <taxon>Roseiflexineae</taxon>
        <taxon>Roseiflexaceae</taxon>
        <taxon>Roseiflexus</taxon>
    </lineage>
</organism>
<dbReference type="SUPFAM" id="SSF54593">
    <property type="entry name" value="Glyoxalase/Bleomycin resistance protein/Dihydroxybiphenyl dioxygenase"/>
    <property type="match status" value="1"/>
</dbReference>
<dbReference type="PROSITE" id="PS51819">
    <property type="entry name" value="VOC"/>
    <property type="match status" value="1"/>
</dbReference>
<dbReference type="Pfam" id="PF00903">
    <property type="entry name" value="Glyoxalase"/>
    <property type="match status" value="1"/>
</dbReference>
<dbReference type="HOGENOM" id="CLU_1861817_0_0_0"/>
<keyword evidence="3" id="KW-1185">Reference proteome</keyword>
<evidence type="ECO:0000313" key="3">
    <source>
        <dbReference type="Proteomes" id="UP000000263"/>
    </source>
</evidence>
<dbReference type="STRING" id="383372.Rcas_0504"/>
<gene>
    <name evidence="2" type="ordered locus">Rcas_0504</name>
</gene>
<reference evidence="2 3" key="1">
    <citation type="submission" date="2007-08" db="EMBL/GenBank/DDBJ databases">
        <title>Complete sequence of Roseiflexus castenholzii DSM 13941.</title>
        <authorList>
            <consortium name="US DOE Joint Genome Institute"/>
            <person name="Copeland A."/>
            <person name="Lucas S."/>
            <person name="Lapidus A."/>
            <person name="Barry K."/>
            <person name="Glavina del Rio T."/>
            <person name="Dalin E."/>
            <person name="Tice H."/>
            <person name="Pitluck S."/>
            <person name="Thompson L.S."/>
            <person name="Brettin T."/>
            <person name="Bruce D."/>
            <person name="Detter J.C."/>
            <person name="Han C."/>
            <person name="Tapia R."/>
            <person name="Schmutz J."/>
            <person name="Larimer F."/>
            <person name="Land M."/>
            <person name="Hauser L."/>
            <person name="Kyrpides N."/>
            <person name="Mikhailova N."/>
            <person name="Bryant D.A."/>
            <person name="Hanada S."/>
            <person name="Tsukatani Y."/>
            <person name="Richardson P."/>
        </authorList>
    </citation>
    <scope>NUCLEOTIDE SEQUENCE [LARGE SCALE GENOMIC DNA]</scope>
    <source>
        <strain evidence="3">DSM 13941 / HLO8</strain>
    </source>
</reference>
<dbReference type="AlphaFoldDB" id="A7NGP1"/>
<dbReference type="RefSeq" id="WP_012119065.1">
    <property type="nucleotide sequence ID" value="NC_009767.1"/>
</dbReference>
<dbReference type="InterPro" id="IPR029068">
    <property type="entry name" value="Glyas_Bleomycin-R_OHBP_Dase"/>
</dbReference>
<dbReference type="InterPro" id="IPR004360">
    <property type="entry name" value="Glyas_Fos-R_dOase_dom"/>
</dbReference>
<keyword evidence="2" id="KW-0560">Oxidoreductase</keyword>
<name>A7NGP1_ROSCS</name>
<evidence type="ECO:0000313" key="2">
    <source>
        <dbReference type="EMBL" id="ABU56634.1"/>
    </source>
</evidence>
<dbReference type="GO" id="GO:0051213">
    <property type="term" value="F:dioxygenase activity"/>
    <property type="evidence" value="ECO:0007669"/>
    <property type="project" value="UniProtKB-KW"/>
</dbReference>
<proteinExistence type="predicted"/>
<dbReference type="InterPro" id="IPR037523">
    <property type="entry name" value="VOC_core"/>
</dbReference>
<dbReference type="EMBL" id="CP000804">
    <property type="protein sequence ID" value="ABU56634.1"/>
    <property type="molecule type" value="Genomic_DNA"/>
</dbReference>
<evidence type="ECO:0000259" key="1">
    <source>
        <dbReference type="PROSITE" id="PS51819"/>
    </source>
</evidence>